<dbReference type="RefSeq" id="WP_055086707.1">
    <property type="nucleotide sequence ID" value="NZ_CXSU01000012.1"/>
</dbReference>
<dbReference type="AlphaFoldDB" id="A0A0M6YM16"/>
<reference evidence="2 3" key="1">
    <citation type="submission" date="2015-07" db="EMBL/GenBank/DDBJ databases">
        <authorList>
            <person name="Noorani M."/>
        </authorList>
    </citation>
    <scope>NUCLEOTIDE SEQUENCE [LARGE SCALE GENOMIC DNA]</scope>
    <source>
        <strain evidence="2 3">CECT 7802</strain>
    </source>
</reference>
<evidence type="ECO:0000313" key="3">
    <source>
        <dbReference type="Proteomes" id="UP000049222"/>
    </source>
</evidence>
<dbReference type="Proteomes" id="UP000049222">
    <property type="component" value="Unassembled WGS sequence"/>
</dbReference>
<keyword evidence="3" id="KW-1185">Reference proteome</keyword>
<evidence type="ECO:0000256" key="1">
    <source>
        <dbReference type="SAM" id="Phobius"/>
    </source>
</evidence>
<protein>
    <submittedName>
        <fullName evidence="2">Uncharacterized protein</fullName>
    </submittedName>
</protein>
<name>A0A0M6YM16_9RHOB</name>
<accession>A0A0M6YM16</accession>
<dbReference type="EMBL" id="CXSU01000012">
    <property type="protein sequence ID" value="CTQ50944.1"/>
    <property type="molecule type" value="Genomic_DNA"/>
</dbReference>
<proteinExistence type="predicted"/>
<keyword evidence="1" id="KW-0812">Transmembrane</keyword>
<keyword evidence="1" id="KW-1133">Transmembrane helix</keyword>
<dbReference type="OrthoDB" id="196672at2"/>
<evidence type="ECO:0000313" key="2">
    <source>
        <dbReference type="EMBL" id="CTQ50944.1"/>
    </source>
</evidence>
<sequence>MPLSNPGLWAAIQAHQPVTRDRTLGQALCRAFDVRARTAEDAIVEYRRFLYLGQVADIGVVAPRSVRAVQRIHAEEGPRDHADLLSLLPRPSTAQDAGRRRDRTAFDETKMLYRAEFGFAPPHRLWPETGLGVLPLILGVAGFGLAGAWFLAAGISIEPLVMAGLGSVLLLK</sequence>
<keyword evidence="1" id="KW-0472">Membrane</keyword>
<gene>
    <name evidence="2" type="ORF">JDO7802_02975</name>
</gene>
<organism evidence="2 3">
    <name type="scientific">Jannaschia donghaensis</name>
    <dbReference type="NCBI Taxonomy" id="420998"/>
    <lineage>
        <taxon>Bacteria</taxon>
        <taxon>Pseudomonadati</taxon>
        <taxon>Pseudomonadota</taxon>
        <taxon>Alphaproteobacteria</taxon>
        <taxon>Rhodobacterales</taxon>
        <taxon>Roseobacteraceae</taxon>
        <taxon>Jannaschia</taxon>
    </lineage>
</organism>
<dbReference type="STRING" id="420998.JDO7802_02975"/>
<feature type="transmembrane region" description="Helical" evidence="1">
    <location>
        <begin position="149"/>
        <end position="171"/>
    </location>
</feature>